<evidence type="ECO:0000313" key="2">
    <source>
        <dbReference type="Proteomes" id="UP000248745"/>
    </source>
</evidence>
<evidence type="ECO:0000313" key="1">
    <source>
        <dbReference type="EMBL" id="PZF71547.1"/>
    </source>
</evidence>
<dbReference type="AlphaFoldDB" id="A0A2W2B6D7"/>
<dbReference type="Proteomes" id="UP000248745">
    <property type="component" value="Unassembled WGS sequence"/>
</dbReference>
<dbReference type="EMBL" id="QKTW01000022">
    <property type="protein sequence ID" value="PZF71547.1"/>
    <property type="molecule type" value="Genomic_DNA"/>
</dbReference>
<name>A0A2W2B6D7_9BACT</name>
<proteinExistence type="predicted"/>
<gene>
    <name evidence="1" type="ORF">DN068_15850</name>
</gene>
<protein>
    <submittedName>
        <fullName evidence="1">Uncharacterized protein</fullName>
    </submittedName>
</protein>
<reference evidence="1 2" key="1">
    <citation type="submission" date="2018-06" db="EMBL/GenBank/DDBJ databases">
        <title>Mucibacter soli gen. nov., sp. nov., a new member of the family Chitinophagaceae producing mucin.</title>
        <authorList>
            <person name="Kim M.-K."/>
            <person name="Park S."/>
            <person name="Kim T.-S."/>
            <person name="Joung Y."/>
            <person name="Han J.-H."/>
            <person name="Kim S.B."/>
        </authorList>
    </citation>
    <scope>NUCLEOTIDE SEQUENCE [LARGE SCALE GENOMIC DNA]</scope>
    <source>
        <strain evidence="1 2">R1-15</strain>
    </source>
</reference>
<sequence>MKESKEFYVNLENIIAFSKILQEGDLQNGIGHVLGDDGLSITVWYYKGDDTDEELIKRLEAFDE</sequence>
<keyword evidence="2" id="KW-1185">Reference proteome</keyword>
<organism evidence="1 2">
    <name type="scientific">Taibaiella soli</name>
    <dbReference type="NCBI Taxonomy" id="1649169"/>
    <lineage>
        <taxon>Bacteria</taxon>
        <taxon>Pseudomonadati</taxon>
        <taxon>Bacteroidota</taxon>
        <taxon>Chitinophagia</taxon>
        <taxon>Chitinophagales</taxon>
        <taxon>Chitinophagaceae</taxon>
        <taxon>Taibaiella</taxon>
    </lineage>
</organism>
<comment type="caution">
    <text evidence="1">The sequence shown here is derived from an EMBL/GenBank/DDBJ whole genome shotgun (WGS) entry which is preliminary data.</text>
</comment>
<accession>A0A2W2B6D7</accession>
<dbReference type="RefSeq" id="WP_110999921.1">
    <property type="nucleotide sequence ID" value="NZ_QKTW01000022.1"/>
</dbReference>